<comment type="caution">
    <text evidence="7">The sequence shown here is derived from an EMBL/GenBank/DDBJ whole genome shotgun (WGS) entry which is preliminary data.</text>
</comment>
<feature type="active site" description="Proton acceptor" evidence="4">
    <location>
        <position position="172"/>
    </location>
</feature>
<feature type="binding site" evidence="4">
    <location>
        <position position="183"/>
    </location>
    <ligand>
        <name>Zn(2+)</name>
        <dbReference type="ChEBI" id="CHEBI:29105"/>
    </ligand>
</feature>
<dbReference type="Proteomes" id="UP001165561">
    <property type="component" value="Unassembled WGS sequence"/>
</dbReference>
<evidence type="ECO:0000313" key="8">
    <source>
        <dbReference type="Proteomes" id="UP001165561"/>
    </source>
</evidence>
<dbReference type="PROSITE" id="PS50305">
    <property type="entry name" value="SIRTUIN"/>
    <property type="match status" value="1"/>
</dbReference>
<evidence type="ECO:0000256" key="1">
    <source>
        <dbReference type="ARBA" id="ARBA00012928"/>
    </source>
</evidence>
<dbReference type="PANTHER" id="PTHR11085">
    <property type="entry name" value="NAD-DEPENDENT PROTEIN DEACYLASE SIRTUIN-5, MITOCHONDRIAL-RELATED"/>
    <property type="match status" value="1"/>
</dbReference>
<keyword evidence="2" id="KW-0808">Transferase</keyword>
<evidence type="ECO:0000256" key="3">
    <source>
        <dbReference type="ARBA" id="ARBA00023027"/>
    </source>
</evidence>
<accession>A0ABT5TYA1</accession>
<dbReference type="InterPro" id="IPR026591">
    <property type="entry name" value="Sirtuin_cat_small_dom_sf"/>
</dbReference>
<dbReference type="InterPro" id="IPR050134">
    <property type="entry name" value="NAD-dep_sirtuin_deacylases"/>
</dbReference>
<name>A0ABT5TYA1_9MICO</name>
<dbReference type="InterPro" id="IPR029035">
    <property type="entry name" value="DHS-like_NAD/FAD-binding_dom"/>
</dbReference>
<reference evidence="7" key="1">
    <citation type="submission" date="2023-02" db="EMBL/GenBank/DDBJ databases">
        <title>Georgenia sp.10Sc9-8, isolated from a soil sample collected from the Taklamakan desert.</title>
        <authorList>
            <person name="Liu S."/>
        </authorList>
    </citation>
    <scope>NUCLEOTIDE SEQUENCE</scope>
    <source>
        <strain evidence="7">10Sc9-8</strain>
    </source>
</reference>
<evidence type="ECO:0000259" key="6">
    <source>
        <dbReference type="PROSITE" id="PS50305"/>
    </source>
</evidence>
<dbReference type="EC" id="2.3.1.286" evidence="1"/>
<protein>
    <recommendedName>
        <fullName evidence="1">protein acetyllysine N-acetyltransferase</fullName>
        <ecNumber evidence="1">2.3.1.286</ecNumber>
    </recommendedName>
</protein>
<keyword evidence="4" id="KW-0479">Metal-binding</keyword>
<feature type="domain" description="Deacetylase sirtuin-type" evidence="6">
    <location>
        <begin position="51"/>
        <end position="330"/>
    </location>
</feature>
<dbReference type="InterPro" id="IPR003000">
    <property type="entry name" value="Sirtuin"/>
</dbReference>
<feature type="binding site" evidence="4">
    <location>
        <position position="232"/>
    </location>
    <ligand>
        <name>Zn(2+)</name>
        <dbReference type="ChEBI" id="CHEBI:29105"/>
    </ligand>
</feature>
<dbReference type="SUPFAM" id="SSF52467">
    <property type="entry name" value="DHS-like NAD/FAD-binding domain"/>
    <property type="match status" value="1"/>
</dbReference>
<keyword evidence="3" id="KW-0520">NAD</keyword>
<evidence type="ECO:0000256" key="4">
    <source>
        <dbReference type="PROSITE-ProRule" id="PRU00236"/>
    </source>
</evidence>
<keyword evidence="8" id="KW-1185">Reference proteome</keyword>
<keyword evidence="4" id="KW-0862">Zinc</keyword>
<dbReference type="PANTHER" id="PTHR11085:SF10">
    <property type="entry name" value="NAD-DEPENDENT PROTEIN DEACYLASE SIRTUIN-5, MITOCHONDRIAL-RELATED"/>
    <property type="match status" value="1"/>
</dbReference>
<dbReference type="EMBL" id="JARACI010001034">
    <property type="protein sequence ID" value="MDD9207052.1"/>
    <property type="molecule type" value="Genomic_DNA"/>
</dbReference>
<evidence type="ECO:0000313" key="7">
    <source>
        <dbReference type="EMBL" id="MDD9207052.1"/>
    </source>
</evidence>
<dbReference type="InterPro" id="IPR026590">
    <property type="entry name" value="Ssirtuin_cat_dom"/>
</dbReference>
<dbReference type="Gene3D" id="3.40.50.1220">
    <property type="entry name" value="TPP-binding domain"/>
    <property type="match status" value="1"/>
</dbReference>
<feature type="binding site" evidence="4">
    <location>
        <position position="235"/>
    </location>
    <ligand>
        <name>Zn(2+)</name>
        <dbReference type="ChEBI" id="CHEBI:29105"/>
    </ligand>
</feature>
<proteinExistence type="predicted"/>
<feature type="region of interest" description="Disordered" evidence="5">
    <location>
        <begin position="1"/>
        <end position="28"/>
    </location>
</feature>
<dbReference type="Gene3D" id="3.30.1600.10">
    <property type="entry name" value="SIR2/SIRT2 'Small Domain"/>
    <property type="match status" value="1"/>
</dbReference>
<organism evidence="7 8">
    <name type="scientific">Georgenia halotolerans</name>
    <dbReference type="NCBI Taxonomy" id="3028317"/>
    <lineage>
        <taxon>Bacteria</taxon>
        <taxon>Bacillati</taxon>
        <taxon>Actinomycetota</taxon>
        <taxon>Actinomycetes</taxon>
        <taxon>Micrococcales</taxon>
        <taxon>Bogoriellaceae</taxon>
        <taxon>Georgenia</taxon>
    </lineage>
</organism>
<feature type="binding site" evidence="4">
    <location>
        <position position="180"/>
    </location>
    <ligand>
        <name>Zn(2+)</name>
        <dbReference type="ChEBI" id="CHEBI:29105"/>
    </ligand>
</feature>
<dbReference type="Pfam" id="PF02146">
    <property type="entry name" value="SIR2"/>
    <property type="match status" value="1"/>
</dbReference>
<evidence type="ECO:0000256" key="5">
    <source>
        <dbReference type="SAM" id="MobiDB-lite"/>
    </source>
</evidence>
<gene>
    <name evidence="7" type="ORF">PU560_11335</name>
</gene>
<sequence length="334" mass="35214">MTVPHAFDPEPAGSGTAPTHDLDALFPGSGTARPRVVVKPGLVVPHAETLPPEPADLPAVLAPVVDLLTGRRAAVLTGAGVSTDSGIPDYRSPGSPARLPMTFQQFVSSPDHRAHYWARNHLGWGHLQAARPNAGHRALADLERGGALTGLVTQNIDLLHVRAGSRQVVHLHGRYDQVRCLGCGDLSSRAALDERLTALNPGWRDRVAEDLEIAPDADAVLSSTADFRVAPCVVCGGVLIPDVVFFGSNSPRERVERATSLVDEAEALLVAGSSLAVMGGLRFARRAARDGKPVVIVNRGPTRGDELATVKVQVSTTTSLPYLAERLTAGPARG</sequence>
<evidence type="ECO:0000256" key="2">
    <source>
        <dbReference type="ARBA" id="ARBA00022679"/>
    </source>
</evidence>